<dbReference type="EMBL" id="BAABKM010000002">
    <property type="protein sequence ID" value="GAA4699733.1"/>
    <property type="molecule type" value="Genomic_DNA"/>
</dbReference>
<accession>A0ABP8X2N3</accession>
<name>A0ABP8X2N3_9ACTN</name>
<dbReference type="Proteomes" id="UP001499974">
    <property type="component" value="Unassembled WGS sequence"/>
</dbReference>
<evidence type="ECO:0000313" key="2">
    <source>
        <dbReference type="EMBL" id="GAA4699733.1"/>
    </source>
</evidence>
<evidence type="ECO:0008006" key="4">
    <source>
        <dbReference type="Google" id="ProtNLM"/>
    </source>
</evidence>
<proteinExistence type="predicted"/>
<gene>
    <name evidence="2" type="ORF">GCM10023349_15140</name>
</gene>
<protein>
    <recommendedName>
        <fullName evidence="4">Cbb3-type cytochrome c oxidase subunit 3</fullName>
    </recommendedName>
</protein>
<keyword evidence="1" id="KW-0472">Membrane</keyword>
<feature type="transmembrane region" description="Helical" evidence="1">
    <location>
        <begin position="6"/>
        <end position="28"/>
    </location>
</feature>
<reference evidence="3" key="1">
    <citation type="journal article" date="2019" name="Int. J. Syst. Evol. Microbiol.">
        <title>The Global Catalogue of Microorganisms (GCM) 10K type strain sequencing project: providing services to taxonomists for standard genome sequencing and annotation.</title>
        <authorList>
            <consortium name="The Broad Institute Genomics Platform"/>
            <consortium name="The Broad Institute Genome Sequencing Center for Infectious Disease"/>
            <person name="Wu L."/>
            <person name="Ma J."/>
        </authorList>
    </citation>
    <scope>NUCLEOTIDE SEQUENCE [LARGE SCALE GENOMIC DNA]</scope>
    <source>
        <strain evidence="3">JCM 18531</strain>
    </source>
</reference>
<evidence type="ECO:0000256" key="1">
    <source>
        <dbReference type="SAM" id="Phobius"/>
    </source>
</evidence>
<keyword evidence="1" id="KW-0812">Transmembrane</keyword>
<keyword evidence="3" id="KW-1185">Reference proteome</keyword>
<comment type="caution">
    <text evidence="2">The sequence shown here is derived from an EMBL/GenBank/DDBJ whole genome shotgun (WGS) entry which is preliminary data.</text>
</comment>
<evidence type="ECO:0000313" key="3">
    <source>
        <dbReference type="Proteomes" id="UP001499974"/>
    </source>
</evidence>
<sequence length="89" mass="9892">MSELGYTVWFTFMALWTGAVLFFGMLVASRSEDRVIKLHPRETQSSAAKSTLTVASPEWVESHAHEFPFVEEQDAAPVAPATREARAAH</sequence>
<organism evidence="2 3">
    <name type="scientific">Nocardioides conyzicola</name>
    <dbReference type="NCBI Taxonomy" id="1651781"/>
    <lineage>
        <taxon>Bacteria</taxon>
        <taxon>Bacillati</taxon>
        <taxon>Actinomycetota</taxon>
        <taxon>Actinomycetes</taxon>
        <taxon>Propionibacteriales</taxon>
        <taxon>Nocardioidaceae</taxon>
        <taxon>Nocardioides</taxon>
    </lineage>
</organism>
<keyword evidence="1" id="KW-1133">Transmembrane helix</keyword>